<dbReference type="PANTHER" id="PTHR22726">
    <property type="entry name" value="METALLOENDOPEPTIDASE OMA1"/>
    <property type="match status" value="1"/>
</dbReference>
<evidence type="ECO:0000313" key="11">
    <source>
        <dbReference type="Proteomes" id="UP000318590"/>
    </source>
</evidence>
<dbReference type="PROSITE" id="PS51257">
    <property type="entry name" value="PROKAR_LIPOPROTEIN"/>
    <property type="match status" value="1"/>
</dbReference>
<evidence type="ECO:0000313" key="10">
    <source>
        <dbReference type="EMBL" id="TRD18957.1"/>
    </source>
</evidence>
<keyword evidence="5 6" id="KW-0482">Metalloprotease</keyword>
<evidence type="ECO:0000256" key="2">
    <source>
        <dbReference type="ARBA" id="ARBA00022723"/>
    </source>
</evidence>
<dbReference type="Proteomes" id="UP000318590">
    <property type="component" value="Unassembled WGS sequence"/>
</dbReference>
<dbReference type="InterPro" id="IPR051156">
    <property type="entry name" value="Mito/Outer_Membr_Metalloprot"/>
</dbReference>
<dbReference type="InterPro" id="IPR001915">
    <property type="entry name" value="Peptidase_M48"/>
</dbReference>
<evidence type="ECO:0000259" key="9">
    <source>
        <dbReference type="Pfam" id="PF01435"/>
    </source>
</evidence>
<reference evidence="10 11" key="1">
    <citation type="submission" date="2019-06" db="EMBL/GenBank/DDBJ databases">
        <title>Paenimaribius caenipelagi gen. nov., sp. nov., isolated from a tidal flat.</title>
        <authorList>
            <person name="Yoon J.-H."/>
        </authorList>
    </citation>
    <scope>NUCLEOTIDE SEQUENCE [LARGE SCALE GENOMIC DNA]</scope>
    <source>
        <strain evidence="10 11">JBTF-M29</strain>
    </source>
</reference>
<sequence>MPALRLVALVLAAGVLSACVSGPVVTVDTSGAPTRTAPAPAPKRSAPPQVSRSVEGKARQFTNVVNRVMPVARAACEARTVRTRCDYRIVVDDRKGVPANAFQTLGKNGQPIVGFTLPLIMETRNEDELAFVLAHEAAHHIEGHIARGRSSAQLGAILAGAAAAAGGASDRVIRDVQNAGAFVGSRTFAKSFEIEADALGTVLAKRAGYDPIRGAEFFRRVPDPGNVFLGTHPPNADRIATVRRVAAGL</sequence>
<evidence type="ECO:0000256" key="5">
    <source>
        <dbReference type="ARBA" id="ARBA00023049"/>
    </source>
</evidence>
<keyword evidence="1 6" id="KW-0645">Protease</keyword>
<dbReference type="GO" id="GO:0051603">
    <property type="term" value="P:proteolysis involved in protein catabolic process"/>
    <property type="evidence" value="ECO:0007669"/>
    <property type="project" value="TreeGrafter"/>
</dbReference>
<dbReference type="CDD" id="cd07324">
    <property type="entry name" value="M48C_Oma1-like"/>
    <property type="match status" value="1"/>
</dbReference>
<feature type="chain" id="PRO_5021704151" evidence="8">
    <location>
        <begin position="27"/>
        <end position="249"/>
    </location>
</feature>
<dbReference type="Gene3D" id="3.30.2010.10">
    <property type="entry name" value="Metalloproteases ('zincins'), catalytic domain"/>
    <property type="match status" value="1"/>
</dbReference>
<keyword evidence="3 6" id="KW-0378">Hydrolase</keyword>
<dbReference type="GO" id="GO:0046872">
    <property type="term" value="F:metal ion binding"/>
    <property type="evidence" value="ECO:0007669"/>
    <property type="project" value="UniProtKB-KW"/>
</dbReference>
<feature type="signal peptide" evidence="8">
    <location>
        <begin position="1"/>
        <end position="26"/>
    </location>
</feature>
<proteinExistence type="inferred from homology"/>
<comment type="similarity">
    <text evidence="6">Belongs to the peptidase M48 family.</text>
</comment>
<feature type="domain" description="Peptidase M48" evidence="9">
    <location>
        <begin position="71"/>
        <end position="244"/>
    </location>
</feature>
<keyword evidence="8" id="KW-0732">Signal</keyword>
<keyword evidence="11" id="KW-1185">Reference proteome</keyword>
<dbReference type="EMBL" id="VFSV01000018">
    <property type="protein sequence ID" value="TRD18957.1"/>
    <property type="molecule type" value="Genomic_DNA"/>
</dbReference>
<evidence type="ECO:0000256" key="7">
    <source>
        <dbReference type="SAM" id="MobiDB-lite"/>
    </source>
</evidence>
<dbReference type="GO" id="GO:0016020">
    <property type="term" value="C:membrane"/>
    <property type="evidence" value="ECO:0007669"/>
    <property type="project" value="TreeGrafter"/>
</dbReference>
<evidence type="ECO:0000256" key="8">
    <source>
        <dbReference type="SAM" id="SignalP"/>
    </source>
</evidence>
<evidence type="ECO:0000256" key="4">
    <source>
        <dbReference type="ARBA" id="ARBA00022833"/>
    </source>
</evidence>
<evidence type="ECO:0000256" key="1">
    <source>
        <dbReference type="ARBA" id="ARBA00022670"/>
    </source>
</evidence>
<gene>
    <name evidence="10" type="ORF">FEV53_11400</name>
</gene>
<feature type="region of interest" description="Disordered" evidence="7">
    <location>
        <begin position="29"/>
        <end position="54"/>
    </location>
</feature>
<dbReference type="RefSeq" id="WP_142834929.1">
    <property type="nucleotide sequence ID" value="NZ_VFSV01000018.1"/>
</dbReference>
<protein>
    <submittedName>
        <fullName evidence="10">Peptidase M48</fullName>
    </submittedName>
</protein>
<keyword evidence="2" id="KW-0479">Metal-binding</keyword>
<comment type="caution">
    <text evidence="10">The sequence shown here is derived from an EMBL/GenBank/DDBJ whole genome shotgun (WGS) entry which is preliminary data.</text>
</comment>
<evidence type="ECO:0000256" key="3">
    <source>
        <dbReference type="ARBA" id="ARBA00022801"/>
    </source>
</evidence>
<dbReference type="Pfam" id="PF01435">
    <property type="entry name" value="Peptidase_M48"/>
    <property type="match status" value="1"/>
</dbReference>
<comment type="cofactor">
    <cofactor evidence="6">
        <name>Zn(2+)</name>
        <dbReference type="ChEBI" id="CHEBI:29105"/>
    </cofactor>
    <text evidence="6">Binds 1 zinc ion per subunit.</text>
</comment>
<name>A0A547PXS2_9RHOB</name>
<feature type="compositionally biased region" description="Low complexity" evidence="7">
    <location>
        <begin position="32"/>
        <end position="48"/>
    </location>
</feature>
<accession>A0A547PXS2</accession>
<evidence type="ECO:0000256" key="6">
    <source>
        <dbReference type="RuleBase" id="RU003983"/>
    </source>
</evidence>
<organism evidence="10 11">
    <name type="scientific">Palleronia caenipelagi</name>
    <dbReference type="NCBI Taxonomy" id="2489174"/>
    <lineage>
        <taxon>Bacteria</taxon>
        <taxon>Pseudomonadati</taxon>
        <taxon>Pseudomonadota</taxon>
        <taxon>Alphaproteobacteria</taxon>
        <taxon>Rhodobacterales</taxon>
        <taxon>Roseobacteraceae</taxon>
        <taxon>Palleronia</taxon>
    </lineage>
</organism>
<keyword evidence="4 6" id="KW-0862">Zinc</keyword>
<dbReference type="OrthoDB" id="7338723at2"/>
<dbReference type="PANTHER" id="PTHR22726:SF1">
    <property type="entry name" value="METALLOENDOPEPTIDASE OMA1, MITOCHONDRIAL"/>
    <property type="match status" value="1"/>
</dbReference>
<dbReference type="GO" id="GO:0004222">
    <property type="term" value="F:metalloendopeptidase activity"/>
    <property type="evidence" value="ECO:0007669"/>
    <property type="project" value="InterPro"/>
</dbReference>
<dbReference type="AlphaFoldDB" id="A0A547PXS2"/>